<feature type="transmembrane region" description="Helical" evidence="6">
    <location>
        <begin position="368"/>
        <end position="385"/>
    </location>
</feature>
<sequence length="487" mass="53909">MSEELPICSSYRSTSSRDPIWTRVAEDPNDRRSVSRGDSPNLVSDESRSHVSINEVRDIPKGLNVLTAAVFIAGELAGSGVLALPRAVVDSGWIGLVLIVYLCVNAAYGGTRLGTCWAILEERYPEYRTPVRNPYATIAFKAVGRWASLLVSASIQVTLFGAGTVYLLLASQIIQQLLENVLPKMGFCIWLLIIGALITPLTWLGTPKDFRLVGVGAVLTTGFACICIFAQILIDGLNSSTPVIHEVHGFTSFFLAFGTILFSFGGASTFPTIQNDMIEKTKFTTSVTIGFSVILMLYLPVAAAGYYVYGEAVNPNIVLSLPKSILAVIANILLAIHLVLAFLIIINPVCQELEEIANIPRYFNWKRCLVRTSMLCIMVFVGESVPKFGKILSLVGGSTVTLLTFVLPPYFYMKLCDQEKNEEWPERGMHLRLRPANKTLNSLVDSIKFLFSAYTENMIKVFKIRPLISNMFRYNLLYHHQLAQTVK</sequence>
<comment type="caution">
    <text evidence="8">The sequence shown here is derived from an EMBL/GenBank/DDBJ whole genome shotgun (WGS) entry which is preliminary data.</text>
</comment>
<evidence type="ECO:0000256" key="3">
    <source>
        <dbReference type="ARBA" id="ARBA00022989"/>
    </source>
</evidence>
<feature type="transmembrane region" description="Helical" evidence="6">
    <location>
        <begin position="212"/>
        <end position="234"/>
    </location>
</feature>
<dbReference type="InterPro" id="IPR013057">
    <property type="entry name" value="AA_transpt_TM"/>
</dbReference>
<dbReference type="PANTHER" id="PTHR22950">
    <property type="entry name" value="AMINO ACID TRANSPORTER"/>
    <property type="match status" value="1"/>
</dbReference>
<organism evidence="8 9">
    <name type="scientific">Diploptera punctata</name>
    <name type="common">Pacific beetle cockroach</name>
    <dbReference type="NCBI Taxonomy" id="6984"/>
    <lineage>
        <taxon>Eukaryota</taxon>
        <taxon>Metazoa</taxon>
        <taxon>Ecdysozoa</taxon>
        <taxon>Arthropoda</taxon>
        <taxon>Hexapoda</taxon>
        <taxon>Insecta</taxon>
        <taxon>Pterygota</taxon>
        <taxon>Neoptera</taxon>
        <taxon>Polyneoptera</taxon>
        <taxon>Dictyoptera</taxon>
        <taxon>Blattodea</taxon>
        <taxon>Blaberoidea</taxon>
        <taxon>Blaberidae</taxon>
        <taxon>Diplopterinae</taxon>
        <taxon>Diploptera</taxon>
    </lineage>
</organism>
<evidence type="ECO:0000259" key="7">
    <source>
        <dbReference type="Pfam" id="PF01490"/>
    </source>
</evidence>
<comment type="subcellular location">
    <subcellularLocation>
        <location evidence="1">Membrane</location>
        <topology evidence="1">Multi-pass membrane protein</topology>
    </subcellularLocation>
</comment>
<evidence type="ECO:0000256" key="5">
    <source>
        <dbReference type="SAM" id="MobiDB-lite"/>
    </source>
</evidence>
<feature type="non-terminal residue" evidence="8">
    <location>
        <position position="1"/>
    </location>
</feature>
<proteinExistence type="predicted"/>
<feature type="transmembrane region" description="Helical" evidence="6">
    <location>
        <begin position="146"/>
        <end position="169"/>
    </location>
</feature>
<feature type="transmembrane region" description="Helical" evidence="6">
    <location>
        <begin position="324"/>
        <end position="347"/>
    </location>
</feature>
<dbReference type="AlphaFoldDB" id="A0AAD8ERT5"/>
<accession>A0AAD8ERT5</accession>
<evidence type="ECO:0000256" key="2">
    <source>
        <dbReference type="ARBA" id="ARBA00022692"/>
    </source>
</evidence>
<evidence type="ECO:0000313" key="8">
    <source>
        <dbReference type="EMBL" id="KAJ9600373.1"/>
    </source>
</evidence>
<keyword evidence="4 6" id="KW-0472">Membrane</keyword>
<feature type="transmembrane region" description="Helical" evidence="6">
    <location>
        <begin position="181"/>
        <end position="205"/>
    </location>
</feature>
<gene>
    <name evidence="8" type="ORF">L9F63_009343</name>
</gene>
<dbReference type="Proteomes" id="UP001233999">
    <property type="component" value="Unassembled WGS sequence"/>
</dbReference>
<name>A0AAD8ERT5_DIPPU</name>
<feature type="transmembrane region" description="Helical" evidence="6">
    <location>
        <begin position="91"/>
        <end position="108"/>
    </location>
</feature>
<reference evidence="8" key="2">
    <citation type="submission" date="2023-05" db="EMBL/GenBank/DDBJ databases">
        <authorList>
            <person name="Fouks B."/>
        </authorList>
    </citation>
    <scope>NUCLEOTIDE SEQUENCE</scope>
    <source>
        <strain evidence="8">Stay&amp;Tobe</strain>
        <tissue evidence="8">Testes</tissue>
    </source>
</reference>
<feature type="transmembrane region" description="Helical" evidence="6">
    <location>
        <begin position="254"/>
        <end position="273"/>
    </location>
</feature>
<keyword evidence="9" id="KW-1185">Reference proteome</keyword>
<dbReference type="GO" id="GO:0005774">
    <property type="term" value="C:vacuolar membrane"/>
    <property type="evidence" value="ECO:0007669"/>
    <property type="project" value="TreeGrafter"/>
</dbReference>
<dbReference type="FunFam" id="1.20.1740.10:FF:000052">
    <property type="entry name" value="Lysine histidine transporter-like 3"/>
    <property type="match status" value="1"/>
</dbReference>
<feature type="region of interest" description="Disordered" evidence="5">
    <location>
        <begin position="22"/>
        <end position="46"/>
    </location>
</feature>
<evidence type="ECO:0000256" key="1">
    <source>
        <dbReference type="ARBA" id="ARBA00004141"/>
    </source>
</evidence>
<evidence type="ECO:0000256" key="4">
    <source>
        <dbReference type="ARBA" id="ARBA00023136"/>
    </source>
</evidence>
<feature type="transmembrane region" description="Helical" evidence="6">
    <location>
        <begin position="391"/>
        <end position="412"/>
    </location>
</feature>
<evidence type="ECO:0000313" key="9">
    <source>
        <dbReference type="Proteomes" id="UP001233999"/>
    </source>
</evidence>
<keyword evidence="3 6" id="KW-1133">Transmembrane helix</keyword>
<dbReference type="PANTHER" id="PTHR22950:SF703">
    <property type="entry name" value="AMINO ACID TRANSPORTER TRANSMEMBRANE DOMAIN-CONTAINING PROTEIN"/>
    <property type="match status" value="1"/>
</dbReference>
<dbReference type="Gene3D" id="1.20.1740.10">
    <property type="entry name" value="Amino acid/polyamine transporter I"/>
    <property type="match status" value="1"/>
</dbReference>
<reference evidence="8" key="1">
    <citation type="journal article" date="2023" name="IScience">
        <title>Live-bearing cockroach genome reveals convergent evolutionary mechanisms linked to viviparity in insects and beyond.</title>
        <authorList>
            <person name="Fouks B."/>
            <person name="Harrison M.C."/>
            <person name="Mikhailova A.A."/>
            <person name="Marchal E."/>
            <person name="English S."/>
            <person name="Carruthers M."/>
            <person name="Jennings E.C."/>
            <person name="Chiamaka E.L."/>
            <person name="Frigard R.A."/>
            <person name="Pippel M."/>
            <person name="Attardo G.M."/>
            <person name="Benoit J.B."/>
            <person name="Bornberg-Bauer E."/>
            <person name="Tobe S.S."/>
        </authorList>
    </citation>
    <scope>NUCLEOTIDE SEQUENCE</scope>
    <source>
        <strain evidence="8">Stay&amp;Tobe</strain>
    </source>
</reference>
<feature type="transmembrane region" description="Helical" evidence="6">
    <location>
        <begin position="63"/>
        <end position="85"/>
    </location>
</feature>
<protein>
    <recommendedName>
        <fullName evidence="7">Amino acid transporter transmembrane domain-containing protein</fullName>
    </recommendedName>
</protein>
<dbReference type="Pfam" id="PF01490">
    <property type="entry name" value="Aa_trans"/>
    <property type="match status" value="1"/>
</dbReference>
<keyword evidence="2 6" id="KW-0812">Transmembrane</keyword>
<feature type="domain" description="Amino acid transporter transmembrane" evidence="7">
    <location>
        <begin position="63"/>
        <end position="421"/>
    </location>
</feature>
<evidence type="ECO:0000256" key="6">
    <source>
        <dbReference type="SAM" id="Phobius"/>
    </source>
</evidence>
<dbReference type="GO" id="GO:0015179">
    <property type="term" value="F:L-amino acid transmembrane transporter activity"/>
    <property type="evidence" value="ECO:0007669"/>
    <property type="project" value="TreeGrafter"/>
</dbReference>
<feature type="transmembrane region" description="Helical" evidence="6">
    <location>
        <begin position="285"/>
        <end position="309"/>
    </location>
</feature>
<feature type="compositionally biased region" description="Basic and acidic residues" evidence="5">
    <location>
        <begin position="24"/>
        <end position="35"/>
    </location>
</feature>
<dbReference type="EMBL" id="JASPKZ010000425">
    <property type="protein sequence ID" value="KAJ9600373.1"/>
    <property type="molecule type" value="Genomic_DNA"/>
</dbReference>